<protein>
    <submittedName>
        <fullName evidence="1">Uncharacterized protein</fullName>
    </submittedName>
</protein>
<name>A0A5K1EGZ1_9MAGN</name>
<organism evidence="1">
    <name type="scientific">Nymphaea colorata</name>
    <name type="common">pocket water lily</name>
    <dbReference type="NCBI Taxonomy" id="210225"/>
    <lineage>
        <taxon>Eukaryota</taxon>
        <taxon>Viridiplantae</taxon>
        <taxon>Streptophyta</taxon>
        <taxon>Embryophyta</taxon>
        <taxon>Tracheophyta</taxon>
        <taxon>Spermatophyta</taxon>
        <taxon>Magnoliopsida</taxon>
        <taxon>Nymphaeales</taxon>
        <taxon>Nymphaeaceae</taxon>
        <taxon>Nymphaea</taxon>
    </lineage>
</organism>
<reference evidence="1" key="1">
    <citation type="submission" date="2019-09" db="EMBL/GenBank/DDBJ databases">
        <authorList>
            <person name="Zhang L."/>
        </authorList>
    </citation>
    <scope>NUCLEOTIDE SEQUENCE</scope>
</reference>
<accession>A0A5K1EGZ1</accession>
<gene>
    <name evidence="1" type="ORF">NYM_LOCUS22442</name>
</gene>
<dbReference type="EMBL" id="LR721784">
    <property type="protein sequence ID" value="VVW49608.1"/>
    <property type="molecule type" value="Genomic_DNA"/>
</dbReference>
<proteinExistence type="predicted"/>
<sequence>MRFVRVKSHPSEKFVLFEQKFFPCYGFENLILNFGYHVHYCRFLI</sequence>
<dbReference type="AlphaFoldDB" id="A0A5K1EGZ1"/>
<evidence type="ECO:0000313" key="1">
    <source>
        <dbReference type="EMBL" id="VVW49608.1"/>
    </source>
</evidence>